<evidence type="ECO:0000256" key="2">
    <source>
        <dbReference type="ARBA" id="ARBA00011838"/>
    </source>
</evidence>
<dbReference type="GO" id="GO:1990904">
    <property type="term" value="C:ribonucleoprotein complex"/>
    <property type="evidence" value="ECO:0007669"/>
    <property type="project" value="UniProtKB-KW"/>
</dbReference>
<comment type="subunit">
    <text evidence="2 5">Part of the 50S ribosomal subunit.</text>
</comment>
<dbReference type="PANTHER" id="PTHR33280:SF1">
    <property type="entry name" value="LARGE RIBOSOMAL SUBUNIT PROTEIN BL31C"/>
    <property type="match status" value="1"/>
</dbReference>
<dbReference type="GO" id="GO:0006412">
    <property type="term" value="P:translation"/>
    <property type="evidence" value="ECO:0007669"/>
    <property type="project" value="UniProtKB-UniRule"/>
</dbReference>
<keyword evidence="4 5" id="KW-0687">Ribonucleoprotein</keyword>
<dbReference type="PRINTS" id="PR01249">
    <property type="entry name" value="RIBOSOMALL31"/>
</dbReference>
<name>A0AAP0V5M6_PREIN</name>
<evidence type="ECO:0000313" key="7">
    <source>
        <dbReference type="Proteomes" id="UP000032541"/>
    </source>
</evidence>
<evidence type="ECO:0000313" key="6">
    <source>
        <dbReference type="EMBL" id="KJJ87520.1"/>
    </source>
</evidence>
<dbReference type="EMBL" id="ATMK01000005">
    <property type="protein sequence ID" value="KJJ87520.1"/>
    <property type="molecule type" value="Genomic_DNA"/>
</dbReference>
<proteinExistence type="inferred from homology"/>
<evidence type="ECO:0000256" key="5">
    <source>
        <dbReference type="HAMAP-Rule" id="MF_00502"/>
    </source>
</evidence>
<comment type="caution">
    <text evidence="6">The sequence shown here is derived from an EMBL/GenBank/DDBJ whole genome shotgun (WGS) entry which is preliminary data.</text>
</comment>
<organism evidence="6 7">
    <name type="scientific">Prevotella intermedia ZT</name>
    <dbReference type="NCBI Taxonomy" id="1347790"/>
    <lineage>
        <taxon>Bacteria</taxon>
        <taxon>Pseudomonadati</taxon>
        <taxon>Bacteroidota</taxon>
        <taxon>Bacteroidia</taxon>
        <taxon>Bacteroidales</taxon>
        <taxon>Prevotellaceae</taxon>
        <taxon>Prevotella</taxon>
    </lineage>
</organism>
<keyword evidence="3 5" id="KW-0689">Ribosomal protein</keyword>
<dbReference type="InterPro" id="IPR027493">
    <property type="entry name" value="Ribosomal_bL31_B"/>
</dbReference>
<protein>
    <recommendedName>
        <fullName evidence="5">Large ribosomal subunit protein bL31B</fullName>
    </recommendedName>
</protein>
<dbReference type="Pfam" id="PF01197">
    <property type="entry name" value="Ribosomal_L31"/>
    <property type="match status" value="1"/>
</dbReference>
<evidence type="ECO:0000256" key="1">
    <source>
        <dbReference type="ARBA" id="ARBA00008196"/>
    </source>
</evidence>
<accession>A0AAP0V5M6</accession>
<sequence>MLLIRHATNSKIFINNKTYKSKMKKGIHPDNYRPVVFKDMSNGDMFLSRSTCKSNDTVEFEGETYPLVKVEISSTSHPFYTGKSKLVDTAGRVDRFMNRYGKLKK</sequence>
<dbReference type="SUPFAM" id="SSF143800">
    <property type="entry name" value="L28p-like"/>
    <property type="match status" value="1"/>
</dbReference>
<dbReference type="Gene3D" id="4.10.830.30">
    <property type="entry name" value="Ribosomal protein L31"/>
    <property type="match status" value="1"/>
</dbReference>
<dbReference type="GO" id="GO:0005840">
    <property type="term" value="C:ribosome"/>
    <property type="evidence" value="ECO:0007669"/>
    <property type="project" value="UniProtKB-KW"/>
</dbReference>
<comment type="similarity">
    <text evidence="1 5">Belongs to the bacterial ribosomal protein bL31 family. Type B subfamily.</text>
</comment>
<dbReference type="PANTHER" id="PTHR33280">
    <property type="entry name" value="50S RIBOSOMAL PROTEIN L31, CHLOROPLASTIC"/>
    <property type="match status" value="1"/>
</dbReference>
<dbReference type="AlphaFoldDB" id="A0AAP0V5M6"/>
<dbReference type="NCBIfam" id="TIGR00105">
    <property type="entry name" value="L31"/>
    <property type="match status" value="1"/>
</dbReference>
<dbReference type="NCBIfam" id="NF002462">
    <property type="entry name" value="PRK01678.1"/>
    <property type="match status" value="1"/>
</dbReference>
<dbReference type="InterPro" id="IPR002150">
    <property type="entry name" value="Ribosomal_bL31"/>
</dbReference>
<evidence type="ECO:0000256" key="3">
    <source>
        <dbReference type="ARBA" id="ARBA00022980"/>
    </source>
</evidence>
<reference evidence="6 7" key="1">
    <citation type="journal article" date="2015" name="BMC Genomics">
        <title>Comparative genome analysis of Prevotella intermedia strain isolated from infected root canal reveals features related to pathogenicity and adaptation.</title>
        <authorList>
            <person name="Ruan Y."/>
            <person name="Shen L."/>
            <person name="Zou Y."/>
            <person name="Qi Z."/>
            <person name="Yin J."/>
            <person name="Jiang J."/>
            <person name="Guo L."/>
            <person name="He L."/>
            <person name="Chen Z."/>
            <person name="Tang Z."/>
            <person name="Qin S."/>
        </authorList>
    </citation>
    <scope>NUCLEOTIDE SEQUENCE [LARGE SCALE GENOMIC DNA]</scope>
    <source>
        <strain evidence="6 7">ZT</strain>
    </source>
</reference>
<dbReference type="HAMAP" id="MF_00502">
    <property type="entry name" value="Ribosomal_bL31_2"/>
    <property type="match status" value="1"/>
</dbReference>
<dbReference type="GO" id="GO:0003735">
    <property type="term" value="F:structural constituent of ribosome"/>
    <property type="evidence" value="ECO:0007669"/>
    <property type="project" value="InterPro"/>
</dbReference>
<gene>
    <name evidence="5" type="primary">rpmE2</name>
    <name evidence="6" type="ORF">M573_105018</name>
</gene>
<dbReference type="InterPro" id="IPR034704">
    <property type="entry name" value="Ribosomal_bL28/bL31-like_sf"/>
</dbReference>
<dbReference type="PROSITE" id="PS01143">
    <property type="entry name" value="RIBOSOMAL_L31"/>
    <property type="match status" value="1"/>
</dbReference>
<dbReference type="Proteomes" id="UP000032541">
    <property type="component" value="Unassembled WGS sequence"/>
</dbReference>
<evidence type="ECO:0000256" key="4">
    <source>
        <dbReference type="ARBA" id="ARBA00023274"/>
    </source>
</evidence>
<dbReference type="InterPro" id="IPR042105">
    <property type="entry name" value="Ribosomal_bL31_sf"/>
</dbReference>